<evidence type="ECO:0000313" key="1">
    <source>
        <dbReference type="EMBL" id="MBD8031789.1"/>
    </source>
</evidence>
<dbReference type="Proteomes" id="UP000600565">
    <property type="component" value="Unassembled WGS sequence"/>
</dbReference>
<organism evidence="1 2">
    <name type="scientific">Solibacillus merdavium</name>
    <dbReference type="NCBI Taxonomy" id="2762218"/>
    <lineage>
        <taxon>Bacteria</taxon>
        <taxon>Bacillati</taxon>
        <taxon>Bacillota</taxon>
        <taxon>Bacilli</taxon>
        <taxon>Bacillales</taxon>
        <taxon>Caryophanaceae</taxon>
        <taxon>Solibacillus</taxon>
    </lineage>
</organism>
<proteinExistence type="predicted"/>
<reference evidence="1 2" key="1">
    <citation type="submission" date="2020-08" db="EMBL/GenBank/DDBJ databases">
        <title>A Genomic Blueprint of the Chicken Gut Microbiome.</title>
        <authorList>
            <person name="Gilroy R."/>
            <person name="Ravi A."/>
            <person name="Getino M."/>
            <person name="Pursley I."/>
            <person name="Horton D.L."/>
            <person name="Alikhan N.-F."/>
            <person name="Baker D."/>
            <person name="Gharbi K."/>
            <person name="Hall N."/>
            <person name="Watson M."/>
            <person name="Adriaenssens E.M."/>
            <person name="Foster-Nyarko E."/>
            <person name="Jarju S."/>
            <person name="Secka A."/>
            <person name="Antonio M."/>
            <person name="Oren A."/>
            <person name="Chaudhuri R."/>
            <person name="La Ragione R.M."/>
            <person name="Hildebrand F."/>
            <person name="Pallen M.J."/>
        </authorList>
    </citation>
    <scope>NUCLEOTIDE SEQUENCE [LARGE SCALE GENOMIC DNA]</scope>
    <source>
        <strain evidence="1 2">Sa1YVA6</strain>
    </source>
</reference>
<keyword evidence="2" id="KW-1185">Reference proteome</keyword>
<evidence type="ECO:0000313" key="2">
    <source>
        <dbReference type="Proteomes" id="UP000600565"/>
    </source>
</evidence>
<protein>
    <submittedName>
        <fullName evidence="1">Uncharacterized protein</fullName>
    </submittedName>
</protein>
<comment type="caution">
    <text evidence="1">The sequence shown here is derived from an EMBL/GenBank/DDBJ whole genome shotgun (WGS) entry which is preliminary data.</text>
</comment>
<sequence length="60" mass="7111">MKDTDFSMDNRKNYPYLPLNDAYFANNGKNSAYFKRRGLLFRALPEFLHLILKKALKRKG</sequence>
<name>A0ABR8XIM2_9BACL</name>
<gene>
    <name evidence="1" type="ORF">H9632_01830</name>
</gene>
<dbReference type="EMBL" id="JACSPW010000001">
    <property type="protein sequence ID" value="MBD8031789.1"/>
    <property type="molecule type" value="Genomic_DNA"/>
</dbReference>
<accession>A0ABR8XIM2</accession>